<organism evidence="2 3">
    <name type="scientific">Chlamydomonas eustigma</name>
    <dbReference type="NCBI Taxonomy" id="1157962"/>
    <lineage>
        <taxon>Eukaryota</taxon>
        <taxon>Viridiplantae</taxon>
        <taxon>Chlorophyta</taxon>
        <taxon>core chlorophytes</taxon>
        <taxon>Chlorophyceae</taxon>
        <taxon>CS clade</taxon>
        <taxon>Chlamydomonadales</taxon>
        <taxon>Chlamydomonadaceae</taxon>
        <taxon>Chlamydomonas</taxon>
    </lineage>
</organism>
<keyword evidence="3" id="KW-1185">Reference proteome</keyword>
<dbReference type="PANTHER" id="PTHR10728:SF40">
    <property type="entry name" value="PATATIN FAMILY PROTEIN"/>
    <property type="match status" value="1"/>
</dbReference>
<reference evidence="2 3" key="1">
    <citation type="submission" date="2017-08" db="EMBL/GenBank/DDBJ databases">
        <title>Acidophilic green algal genome provides insights into adaptation to an acidic environment.</title>
        <authorList>
            <person name="Hirooka S."/>
            <person name="Hirose Y."/>
            <person name="Kanesaki Y."/>
            <person name="Higuchi S."/>
            <person name="Fujiwara T."/>
            <person name="Onuma R."/>
            <person name="Era A."/>
            <person name="Ohbayashi R."/>
            <person name="Uzuka A."/>
            <person name="Nozaki H."/>
            <person name="Yoshikawa H."/>
            <person name="Miyagishima S.Y."/>
        </authorList>
    </citation>
    <scope>NUCLEOTIDE SEQUENCE [LARGE SCALE GENOMIC DNA]</scope>
    <source>
        <strain evidence="2 3">NIES-2499</strain>
    </source>
</reference>
<dbReference type="STRING" id="1157962.A0A250XPH3"/>
<gene>
    <name evidence="2" type="ORF">CEUSTIGMA_g12122.t1</name>
</gene>
<feature type="signal peptide" evidence="1">
    <location>
        <begin position="1"/>
        <end position="24"/>
    </location>
</feature>
<dbReference type="Gene3D" id="3.40.1090.10">
    <property type="entry name" value="Cytosolic phospholipase A2 catalytic domain"/>
    <property type="match status" value="1"/>
</dbReference>
<keyword evidence="1" id="KW-0732">Signal</keyword>
<accession>A0A250XPH3</accession>
<feature type="chain" id="PRO_5012400097" evidence="1">
    <location>
        <begin position="25"/>
        <end position="618"/>
    </location>
</feature>
<protein>
    <submittedName>
        <fullName evidence="2">Uncharacterized protein</fullName>
    </submittedName>
</protein>
<dbReference type="OrthoDB" id="4084751at2759"/>
<dbReference type="EMBL" id="BEGY01000133">
    <property type="protein sequence ID" value="GAX84700.1"/>
    <property type="molecule type" value="Genomic_DNA"/>
</dbReference>
<comment type="caution">
    <text evidence="2">The sequence shown here is derived from an EMBL/GenBank/DDBJ whole genome shotgun (WGS) entry which is preliminary data.</text>
</comment>
<sequence length="618" mass="66937">MTSISIFVLISTVLLMILPGFVITQNCQAPQSLNYSEAIIDVLGGLSQGAEKLINTTVWPGDATEPGFIFPELSDGPFGIPALQKKANIGIGVSGGGLRAVFLGLGYLRGMHMLGLLNKARYLGGASGGSFVVALTSYTDPMKLSKNLGNYVPPHLLTPEQITASIGGKGTFMYELSQMDPTFYQRYLEIFARPDNYYVASKTHPQRESGFARVLAMAAFNNIKAGGKGNSKMPLGQFNSTVTSLGTRGKIHKKIKEAAKMLGLEVYVTDSTQVPFPLILSNIYDPTVANFEFTPLEFTPLYSGVPLGLNGTSPYYGQGLVEPLGFNGQVVAHPDGPAQAEDTITVKSLFIQPLVGKLASSGSLLAVVLNGFIDASRGVGVNNSIASLSEYYQIYNLYDYTSKRFPIADGGYTDNEGLIAMLRRKVSKILIFYSIASSSTDKAVWSANNSGLSQPFGLCQNCYTNLTPSIADDVINNISKVFNQSEKFDDLFNTYHKNLCAGKVNTWRSKLQVVENKFLGVPGGWEVDLLVVMNAPIKDWEDKLPPATKELLKKSRDDPSYLAQAATDPLSTHALVGFPLFDILVFNYKPEAAGALGSIATWSVLELNKTMSDFMQSP</sequence>
<dbReference type="SUPFAM" id="SSF52151">
    <property type="entry name" value="FabD/lysophospholipase-like"/>
    <property type="match status" value="1"/>
</dbReference>
<dbReference type="AlphaFoldDB" id="A0A250XPH3"/>
<evidence type="ECO:0000313" key="3">
    <source>
        <dbReference type="Proteomes" id="UP000232323"/>
    </source>
</evidence>
<dbReference type="Proteomes" id="UP000232323">
    <property type="component" value="Unassembled WGS sequence"/>
</dbReference>
<name>A0A250XPH3_9CHLO</name>
<dbReference type="InterPro" id="IPR016035">
    <property type="entry name" value="Acyl_Trfase/lysoPLipase"/>
</dbReference>
<dbReference type="GO" id="GO:0004623">
    <property type="term" value="F:phospholipase A2 activity"/>
    <property type="evidence" value="ECO:0007669"/>
    <property type="project" value="TreeGrafter"/>
</dbReference>
<evidence type="ECO:0000313" key="2">
    <source>
        <dbReference type="EMBL" id="GAX84700.1"/>
    </source>
</evidence>
<evidence type="ECO:0000256" key="1">
    <source>
        <dbReference type="SAM" id="SignalP"/>
    </source>
</evidence>
<dbReference type="GO" id="GO:0046475">
    <property type="term" value="P:glycerophospholipid catabolic process"/>
    <property type="evidence" value="ECO:0007669"/>
    <property type="project" value="TreeGrafter"/>
</dbReference>
<dbReference type="GO" id="GO:0005829">
    <property type="term" value="C:cytosol"/>
    <property type="evidence" value="ECO:0007669"/>
    <property type="project" value="TreeGrafter"/>
</dbReference>
<dbReference type="PANTHER" id="PTHR10728">
    <property type="entry name" value="CYTOSOLIC PHOSPHOLIPASE A2"/>
    <property type="match status" value="1"/>
</dbReference>
<proteinExistence type="predicted"/>